<dbReference type="EMBL" id="GISG01127328">
    <property type="protein sequence ID" value="MBA4642136.1"/>
    <property type="molecule type" value="Transcribed_RNA"/>
</dbReference>
<evidence type="ECO:0000313" key="1">
    <source>
        <dbReference type="EMBL" id="MBA4642136.1"/>
    </source>
</evidence>
<reference evidence="1" key="2">
    <citation type="submission" date="2020-07" db="EMBL/GenBank/DDBJ databases">
        <authorList>
            <person name="Vera ALvarez R."/>
            <person name="Arias-Moreno D.M."/>
            <person name="Jimenez-Jacinto V."/>
            <person name="Jimenez-Bremont J.F."/>
            <person name="Swaminathan K."/>
            <person name="Moose S.P."/>
            <person name="Guerrero-Gonzalez M.L."/>
            <person name="Marino-Ramirez L."/>
            <person name="Landsman D."/>
            <person name="Rodriguez-Kessler M."/>
            <person name="Delgado-Sanchez P."/>
        </authorList>
    </citation>
    <scope>NUCLEOTIDE SEQUENCE</scope>
    <source>
        <tissue evidence="1">Cladode</tissue>
    </source>
</reference>
<dbReference type="AlphaFoldDB" id="A0A7C8ZG41"/>
<name>A0A7C8ZG41_OPUST</name>
<sequence>MVTSTVSWYVLYPKLVLYSKRSCSDSNSLVPAIIKFHFRIYPALSSPPNSFMARSNICSNGHIEFSLRQAIDPLNLLDLRTRTCNFGKLFNSQGNPSLN</sequence>
<organism evidence="1">
    <name type="scientific">Opuntia streptacantha</name>
    <name type="common">Prickly pear cactus</name>
    <name type="synonym">Opuntia cardona</name>
    <dbReference type="NCBI Taxonomy" id="393608"/>
    <lineage>
        <taxon>Eukaryota</taxon>
        <taxon>Viridiplantae</taxon>
        <taxon>Streptophyta</taxon>
        <taxon>Embryophyta</taxon>
        <taxon>Tracheophyta</taxon>
        <taxon>Spermatophyta</taxon>
        <taxon>Magnoliopsida</taxon>
        <taxon>eudicotyledons</taxon>
        <taxon>Gunneridae</taxon>
        <taxon>Pentapetalae</taxon>
        <taxon>Caryophyllales</taxon>
        <taxon>Cactineae</taxon>
        <taxon>Cactaceae</taxon>
        <taxon>Opuntioideae</taxon>
        <taxon>Opuntia</taxon>
    </lineage>
</organism>
<protein>
    <submittedName>
        <fullName evidence="1">Uncharacterized protein</fullName>
    </submittedName>
</protein>
<proteinExistence type="predicted"/>
<accession>A0A7C8ZG41</accession>
<reference evidence="1" key="1">
    <citation type="journal article" date="2013" name="J. Plant Res.">
        <title>Effect of fungi and light on seed germination of three Opuntia species from semiarid lands of central Mexico.</title>
        <authorList>
            <person name="Delgado-Sanchez P."/>
            <person name="Jimenez-Bremont J.F."/>
            <person name="Guerrero-Gonzalez Mde L."/>
            <person name="Flores J."/>
        </authorList>
    </citation>
    <scope>NUCLEOTIDE SEQUENCE</scope>
    <source>
        <tissue evidence="1">Cladode</tissue>
    </source>
</reference>